<keyword evidence="2" id="KW-1185">Reference proteome</keyword>
<organism evidence="1 2">
    <name type="scientific">Terrisporobacter hibernicus</name>
    <dbReference type="NCBI Taxonomy" id="2813371"/>
    <lineage>
        <taxon>Bacteria</taxon>
        <taxon>Bacillati</taxon>
        <taxon>Bacillota</taxon>
        <taxon>Clostridia</taxon>
        <taxon>Peptostreptococcales</taxon>
        <taxon>Peptostreptococcaceae</taxon>
        <taxon>Terrisporobacter</taxon>
    </lineage>
</organism>
<proteinExistence type="predicted"/>
<dbReference type="AlphaFoldDB" id="A0AAX2ZG32"/>
<evidence type="ECO:0000313" key="1">
    <source>
        <dbReference type="EMBL" id="UEL48299.1"/>
    </source>
</evidence>
<protein>
    <submittedName>
        <fullName evidence="1">Uncharacterized protein</fullName>
    </submittedName>
</protein>
<dbReference type="KEGG" id="tem:JW646_02265"/>
<accession>A0AAX2ZG32</accession>
<dbReference type="Proteomes" id="UP001198983">
    <property type="component" value="Chromosome"/>
</dbReference>
<dbReference type="RefSeq" id="WP_228416431.1">
    <property type="nucleotide sequence ID" value="NZ_CP081135.1"/>
</dbReference>
<reference evidence="1 2" key="1">
    <citation type="journal article" date="2023" name="Int. J. Syst. Evol. Microbiol.">
        <title>Terrisporobacter hibernicus sp. nov., isolated from bovine faeces in Northern Ireland.</title>
        <authorList>
            <person name="Mitchell M."/>
            <person name="Nguyen S.V."/>
            <person name="Connor M."/>
            <person name="Fairley D.J."/>
            <person name="Donoghue O."/>
            <person name="Marshall H."/>
            <person name="Koolman L."/>
            <person name="McMullan G."/>
            <person name="Schaffer K.E."/>
            <person name="McGrath J.W."/>
            <person name="Fanning S."/>
        </authorList>
    </citation>
    <scope>NUCLEOTIDE SEQUENCE [LARGE SCALE GENOMIC DNA]</scope>
    <source>
        <strain evidence="1 2">MCA3</strain>
    </source>
</reference>
<name>A0AAX2ZG32_9FIRM</name>
<sequence>MKTLKIELWSLAKHMKSNKVNIENIYYIYKVNEEVLEKLLNIKYYKDNPSFMPLDRKYGHEFKLIKTNENIKNVDDYEVLDIDSENIYIDDKLIYYNINVYLDNK</sequence>
<dbReference type="EMBL" id="CP081135">
    <property type="protein sequence ID" value="UEL48299.1"/>
    <property type="molecule type" value="Genomic_DNA"/>
</dbReference>
<gene>
    <name evidence="1" type="ORF">JW646_02265</name>
</gene>
<evidence type="ECO:0000313" key="2">
    <source>
        <dbReference type="Proteomes" id="UP001198983"/>
    </source>
</evidence>